<gene>
    <name evidence="2" type="ORF">E6O75_ATG08269</name>
</gene>
<proteinExistence type="predicted"/>
<dbReference type="Gene3D" id="3.40.50.150">
    <property type="entry name" value="Vaccinia Virus protein VP39"/>
    <property type="match status" value="1"/>
</dbReference>
<evidence type="ECO:0000256" key="1">
    <source>
        <dbReference type="SAM" id="MobiDB-lite"/>
    </source>
</evidence>
<dbReference type="EMBL" id="SNSC02000016">
    <property type="protein sequence ID" value="TID17523.1"/>
    <property type="molecule type" value="Genomic_DNA"/>
</dbReference>
<feature type="region of interest" description="Disordered" evidence="1">
    <location>
        <begin position="172"/>
        <end position="201"/>
    </location>
</feature>
<accession>A0A4Z1P9Q1</accession>
<name>A0A4Z1P9Q1_9PEZI</name>
<dbReference type="SUPFAM" id="SSF53335">
    <property type="entry name" value="S-adenosyl-L-methionine-dependent methyltransferases"/>
    <property type="match status" value="1"/>
</dbReference>
<dbReference type="AlphaFoldDB" id="A0A4Z1P9Q1"/>
<dbReference type="InterPro" id="IPR029063">
    <property type="entry name" value="SAM-dependent_MTases_sf"/>
</dbReference>
<reference evidence="2 3" key="1">
    <citation type="submission" date="2019-04" db="EMBL/GenBank/DDBJ databases">
        <title>High contiguity whole genome sequence and gene annotation resource for two Venturia nashicola isolates.</title>
        <authorList>
            <person name="Prokchorchik M."/>
            <person name="Won K."/>
            <person name="Lee Y."/>
            <person name="Choi E.D."/>
            <person name="Segonzac C."/>
            <person name="Sohn K.H."/>
        </authorList>
    </citation>
    <scope>NUCLEOTIDE SEQUENCE [LARGE SCALE GENOMIC DNA]</scope>
    <source>
        <strain evidence="2 3">PRI2</strain>
    </source>
</reference>
<organism evidence="2 3">
    <name type="scientific">Venturia nashicola</name>
    <dbReference type="NCBI Taxonomy" id="86259"/>
    <lineage>
        <taxon>Eukaryota</taxon>
        <taxon>Fungi</taxon>
        <taxon>Dikarya</taxon>
        <taxon>Ascomycota</taxon>
        <taxon>Pezizomycotina</taxon>
        <taxon>Dothideomycetes</taxon>
        <taxon>Pleosporomycetidae</taxon>
        <taxon>Venturiales</taxon>
        <taxon>Venturiaceae</taxon>
        <taxon>Venturia</taxon>
    </lineage>
</organism>
<feature type="compositionally biased region" description="Polar residues" evidence="1">
    <location>
        <begin position="175"/>
        <end position="199"/>
    </location>
</feature>
<sequence length="830" mass="92604">MASDIPQSTYLPQSLPRDRRYLRNTFIEDEPQETLRYIQEQRQQMMRHYSTLSIIIDASPVSEKELSFDTRLQHATRMDQGKPEQYDDLYDLTDDEADEIPVRISPSISATPQATPMSPRFPSLVIPSPSAWPTIHNYHRKSADAPLLSPSMLSPAIVSPAPRALSQMVARRTDTASSRAPSLDGSMTSEDLSNSSCPSTPDIEHMGDDGGWSSPIQLHPQALRTLDCLTGSGSGVDEPIMFVPQMREVDEQRPQLEVDVAIIFEEQVDRSELSALSVPSPGGFFSTLEPATRNAWSPTSQETPSTSIAERFYGVPWASRAEETLEQVVELDYEDNNTEGPPTARRIPLASPQYIPSYYETDNIIITEITIDPTEYKETYQEEMRAISTANYDRTNMWLQSQNDFDGDDMAIGSGPMSAPLPSTRNSMVSIESVLPPTPSKSVRFAIESSVEEFAVEVEAEVVLEKEPIFAQSFEHLTLKSSPSDAFVHRKTRTEKLRLDRGCLFASHIDNLDGRFEAAQEAHVASNRPTSNFFTGEVQEEDLSISTAVRERRALEQVKPIQWNLEATKMLNGGTLLTSPTGKLMPNIHDGRVLDLGGQATCDWAWQVAAEHPSSTVHTVYTADQVVDSSIQTPVNHKQTKVPNLWTLPFPNNHFHLVSARNLMSLLKTNKPPGRARDEYDLCLKECMRVLQPGGYLEFALLDADIVGGGRQASSLSVEFVFNLKSRGYDSCPTKTWLPRLRRAGFAQVRRAWLTLPVARPTEAQGTTADASHISGLVGSWAWERWMLKLHKEMGRDGDRLLEGVPLALEEGSHTGASWRYLSGWARKPM</sequence>
<dbReference type="STRING" id="86259.A0A4Z1P9Q1"/>
<evidence type="ECO:0000313" key="3">
    <source>
        <dbReference type="Proteomes" id="UP000298493"/>
    </source>
</evidence>
<protein>
    <submittedName>
        <fullName evidence="2">Uncharacterized protein</fullName>
    </submittedName>
</protein>
<keyword evidence="3" id="KW-1185">Reference proteome</keyword>
<dbReference type="Proteomes" id="UP000298493">
    <property type="component" value="Unassembled WGS sequence"/>
</dbReference>
<comment type="caution">
    <text evidence="2">The sequence shown here is derived from an EMBL/GenBank/DDBJ whole genome shotgun (WGS) entry which is preliminary data.</text>
</comment>
<evidence type="ECO:0000313" key="2">
    <source>
        <dbReference type="EMBL" id="TID17523.1"/>
    </source>
</evidence>